<evidence type="ECO:0000313" key="3">
    <source>
        <dbReference type="Proteomes" id="UP000050424"/>
    </source>
</evidence>
<keyword evidence="1" id="KW-0812">Transmembrane</keyword>
<accession>A0A0P7BVX5</accession>
<dbReference type="PANTHER" id="PTHR40640">
    <property type="entry name" value="ANCHORED GLYCOPROTEIN, PUTATIVE (AFU_ORTHOLOGUE AFUA_8G04860)-RELATED"/>
    <property type="match status" value="1"/>
</dbReference>
<gene>
    <name evidence="2" type="ORF">AK830_g654</name>
</gene>
<keyword evidence="1" id="KW-0472">Membrane</keyword>
<keyword evidence="1" id="KW-1133">Transmembrane helix</keyword>
<name>A0A0P7BVX5_9HYPO</name>
<organism evidence="2 3">
    <name type="scientific">Neonectria ditissima</name>
    <dbReference type="NCBI Taxonomy" id="78410"/>
    <lineage>
        <taxon>Eukaryota</taxon>
        <taxon>Fungi</taxon>
        <taxon>Dikarya</taxon>
        <taxon>Ascomycota</taxon>
        <taxon>Pezizomycotina</taxon>
        <taxon>Sordariomycetes</taxon>
        <taxon>Hypocreomycetidae</taxon>
        <taxon>Hypocreales</taxon>
        <taxon>Nectriaceae</taxon>
        <taxon>Neonectria</taxon>
    </lineage>
</organism>
<sequence length="219" mass="23048">MPSSIITSLLLPRFDTTPLMAAVLGVDTTATTYLLNCPWDEADFEESSSCGVYNNTVTVGPWASKTLPPGTAETGVFDLSVDRSRYLPPWEFSIHCKMSRTVAQECTTIDLGGNSDVIPTATLTSPDSLKDQDLFRFSHTPITITAGLELLAATHSPSSKPYITDDVFSSSQSSAGEFAIEESSSSHSGLETPSSAVPCLVGVFAAVSVAGIAAAMVLS</sequence>
<dbReference type="EMBL" id="LKCW01000004">
    <property type="protein sequence ID" value="KPM45955.1"/>
    <property type="molecule type" value="Genomic_DNA"/>
</dbReference>
<proteinExistence type="predicted"/>
<feature type="transmembrane region" description="Helical" evidence="1">
    <location>
        <begin position="195"/>
        <end position="218"/>
    </location>
</feature>
<keyword evidence="3" id="KW-1185">Reference proteome</keyword>
<evidence type="ECO:0000256" key="1">
    <source>
        <dbReference type="SAM" id="Phobius"/>
    </source>
</evidence>
<dbReference type="AlphaFoldDB" id="A0A0P7BVX5"/>
<dbReference type="Proteomes" id="UP000050424">
    <property type="component" value="Unassembled WGS sequence"/>
</dbReference>
<dbReference type="OrthoDB" id="4991875at2759"/>
<reference evidence="2 3" key="1">
    <citation type="submission" date="2015-09" db="EMBL/GenBank/DDBJ databases">
        <title>Draft genome of a European isolate of the apple canker pathogen Neonectria ditissima.</title>
        <authorList>
            <person name="Gomez-Cortecero A."/>
            <person name="Harrison R.J."/>
            <person name="Armitage A.D."/>
        </authorList>
    </citation>
    <scope>NUCLEOTIDE SEQUENCE [LARGE SCALE GENOMIC DNA]</scope>
    <source>
        <strain evidence="2 3">R09/05</strain>
    </source>
</reference>
<comment type="caution">
    <text evidence="2">The sequence shown here is derived from an EMBL/GenBank/DDBJ whole genome shotgun (WGS) entry which is preliminary data.</text>
</comment>
<dbReference type="PANTHER" id="PTHR40640:SF1">
    <property type="entry name" value="ANCHORED GLYCOPROTEIN, PUTATIVE (AFU_ORTHOLOGUE AFUA_8G04860)-RELATED"/>
    <property type="match status" value="1"/>
</dbReference>
<protein>
    <submittedName>
        <fullName evidence="2">Uncharacterized protein</fullName>
    </submittedName>
</protein>
<evidence type="ECO:0000313" key="2">
    <source>
        <dbReference type="EMBL" id="KPM45955.1"/>
    </source>
</evidence>